<feature type="chain" id="PRO_5015651872" description="DUF2092 domain-containing protein" evidence="2">
    <location>
        <begin position="30"/>
        <end position="256"/>
    </location>
</feature>
<feature type="signal peptide" evidence="2">
    <location>
        <begin position="1"/>
        <end position="29"/>
    </location>
</feature>
<gene>
    <name evidence="3" type="ORF">CCS01_18125</name>
</gene>
<accession>A0A2S6N8X6</accession>
<dbReference type="InterPro" id="IPR029046">
    <property type="entry name" value="LolA/LolB/LppX"/>
</dbReference>
<protein>
    <recommendedName>
        <fullName evidence="5">DUF2092 domain-containing protein</fullName>
    </recommendedName>
</protein>
<dbReference type="OrthoDB" id="116979at2"/>
<evidence type="ECO:0000313" key="3">
    <source>
        <dbReference type="EMBL" id="PPQ31073.1"/>
    </source>
</evidence>
<organism evidence="3 4">
    <name type="scientific">Rhodopila globiformis</name>
    <name type="common">Rhodopseudomonas globiformis</name>
    <dbReference type="NCBI Taxonomy" id="1071"/>
    <lineage>
        <taxon>Bacteria</taxon>
        <taxon>Pseudomonadati</taxon>
        <taxon>Pseudomonadota</taxon>
        <taxon>Alphaproteobacteria</taxon>
        <taxon>Acetobacterales</taxon>
        <taxon>Acetobacteraceae</taxon>
        <taxon>Rhodopila</taxon>
    </lineage>
</organism>
<dbReference type="InterPro" id="IPR019207">
    <property type="entry name" value="DUF2092"/>
</dbReference>
<evidence type="ECO:0000256" key="1">
    <source>
        <dbReference type="ARBA" id="ARBA00022729"/>
    </source>
</evidence>
<comment type="caution">
    <text evidence="3">The sequence shown here is derived from an EMBL/GenBank/DDBJ whole genome shotgun (WGS) entry which is preliminary data.</text>
</comment>
<dbReference type="RefSeq" id="WP_104520231.1">
    <property type="nucleotide sequence ID" value="NZ_NHRY01000198.1"/>
</dbReference>
<evidence type="ECO:0000313" key="4">
    <source>
        <dbReference type="Proteomes" id="UP000239724"/>
    </source>
</evidence>
<name>A0A2S6N8X6_RHOGL</name>
<evidence type="ECO:0008006" key="5">
    <source>
        <dbReference type="Google" id="ProtNLM"/>
    </source>
</evidence>
<dbReference type="Gene3D" id="2.50.20.10">
    <property type="entry name" value="Lipoprotein localisation LolA/LolB/LppX"/>
    <property type="match status" value="1"/>
</dbReference>
<reference evidence="3 4" key="1">
    <citation type="journal article" date="2018" name="Arch. Microbiol.">
        <title>New insights into the metabolic potential of the phototrophic purple bacterium Rhodopila globiformis DSM 161(T) from its draft genome sequence and evidence for a vanadium-dependent nitrogenase.</title>
        <authorList>
            <person name="Imhoff J.F."/>
            <person name="Rahn T."/>
            <person name="Kunzel S."/>
            <person name="Neulinger S.C."/>
        </authorList>
    </citation>
    <scope>NUCLEOTIDE SEQUENCE [LARGE SCALE GENOMIC DNA]</scope>
    <source>
        <strain evidence="3 4">DSM 161</strain>
    </source>
</reference>
<sequence length="256" mass="27669">MAHPGFLRSTLIATAAVCAMALAADTARAADGPPPLTPEAREAVVQMGKTLSGEAFSFHDQTIREYAGANGEPLHIFHAADVTLRRPDRLLVDVNGDDGVVRMAFDGKALTVYSAETNRYATLPAPGSTEQMLRLASSKMGVDFPLADLLADSPAEAVLSNVTSGYVVNTVPIGGVPCRHLFLTQPPGLELELWIEDNERALPRRLIITYRSLPGEPRFIAEMSGWRLDARPSDAEFTFPMPEGATKVDIKQETPK</sequence>
<keyword evidence="4" id="KW-1185">Reference proteome</keyword>
<dbReference type="Pfam" id="PF09865">
    <property type="entry name" value="DUF2092"/>
    <property type="match status" value="1"/>
</dbReference>
<dbReference type="SUPFAM" id="SSF89392">
    <property type="entry name" value="Prokaryotic lipoproteins and lipoprotein localization factors"/>
    <property type="match status" value="1"/>
</dbReference>
<dbReference type="Proteomes" id="UP000239724">
    <property type="component" value="Unassembled WGS sequence"/>
</dbReference>
<proteinExistence type="predicted"/>
<dbReference type="AlphaFoldDB" id="A0A2S6N8X6"/>
<evidence type="ECO:0000256" key="2">
    <source>
        <dbReference type="SAM" id="SignalP"/>
    </source>
</evidence>
<keyword evidence="1 2" id="KW-0732">Signal</keyword>
<dbReference type="EMBL" id="NHRY01000198">
    <property type="protein sequence ID" value="PPQ31073.1"/>
    <property type="molecule type" value="Genomic_DNA"/>
</dbReference>